<dbReference type="Pfam" id="PF18962">
    <property type="entry name" value="Por_Secre_tail"/>
    <property type="match status" value="1"/>
</dbReference>
<keyword evidence="1 2" id="KW-0732">Signal</keyword>
<reference evidence="4 6" key="1">
    <citation type="submission" date="2017-01" db="EMBL/GenBank/DDBJ databases">
        <authorList>
            <person name="Varghese N."/>
            <person name="Submissions S."/>
        </authorList>
    </citation>
    <scope>NUCLEOTIDE SEQUENCE [LARGE SCALE GENOMIC DNA]</scope>
    <source>
        <strain evidence="4 6">ATCC 27950</strain>
    </source>
</reference>
<proteinExistence type="predicted"/>
<dbReference type="EMBL" id="UFVS01000001">
    <property type="protein sequence ID" value="SUX42176.1"/>
    <property type="molecule type" value="Genomic_DNA"/>
</dbReference>
<evidence type="ECO:0000313" key="6">
    <source>
        <dbReference type="Proteomes" id="UP000185725"/>
    </source>
</evidence>
<feature type="domain" description="PKD" evidence="3">
    <location>
        <begin position="34"/>
        <end position="98"/>
    </location>
</feature>
<dbReference type="InterPro" id="IPR035986">
    <property type="entry name" value="PKD_dom_sf"/>
</dbReference>
<feature type="domain" description="PKD" evidence="3">
    <location>
        <begin position="282"/>
        <end position="346"/>
    </location>
</feature>
<sequence>MKKFNLLFLLFCAMLFNAQSPLSKFTAAVSGANSVTFTNESTGSPTSFTWEFTGGTPSSSTNQNPSVAYTATGIYTAKLTVNNASGSSFSTKSIQVSAANVIDLCTGRNDDGTIMAEIGATDSDWKYKDPNGVTSTPITRHSNAIGWSSASTGGVVGITRWITGNNAITGNHYYESKVFEIPNGVTTAVLNLRSLSFVRNWTYLVKKNSDGSETELLITATSWMSDGAKGWLNSRNPEVISYPLTPGKYYVKVKVYTNNTGQRQATDVNANVNFGLGFTFSPIAEFSATPTSVNVGSNVQFSNLSSGSPTSVSWSFEDGANILTSTQNNPSVTFSTVGNHYAELLADFGNGLLSSLKINNYIHTAQVQTPVVSVLQPSCTVSTGTITVTSPTTDVTYSFDDGATFQSSNIRSGLSPGTYLVKVKNLAGSVSSATSVVINQAPSIPTNPVLDIVQPSCSTTTGTITVTSPKSDIQYSFDGGLTYQTSNVKSALASGSYTIVVKNNAGCTSSVTATITQADCRDWSKAPNSYIYTGKDSNNNEVDGIYIPVKKAYAMWNDQNGLINDSTALIGVQTAEVYWEDVAGLTRSTNYSLPIEIPAGGSAKDAKIKVEIDKTKGKGNAVVALKVNDKIIWSWHIWVTDDPTGGVNYGHVNNNGPLASYVENGVNKTFTPKWMDRNLGATNKSFIGYDWNKSGGLMYQWGRKDPFPAFENKDGSMYEVNGTAGLKKHLYDYTSDGSVNRLASVQRQYLDINSNIKYAVNNPLNLIFINIVSGDAWFAKDIGVDHASRKKADLWGDNSELAYNTGGAINTYKPKTSYDPCPNNWRVPSYINNAFSLTVQNAFSPWGRNQGNPSNDKATYSNVKPTQQNDALAGIKIYANLGIDFTNTTILGVRNRNMGVYPGNGKYVVGSTGDFYHQDPHEIIVQSATVASISINNNGEEVNNPYSYYFHAYGDAGQFSSQPDTIQYPNMFGKYYVSAYESGALSGAAACRCIEDKYAVNYNFPTEYLISNTLLNFTDGITEPNSYAITKSTTEQEIQIPISKAFSVYNQYLSDHGMLSFNNLKVNVYWSDNKSLISNVKVINIPTNISNIKNGYISVKIAGNQIGNALISLHNDNISNPAYWSWHVWVNNSDINEVVYQTEDVLLPSTSNYVNFTNSGAQPMKSTFMDRNLGATDSFPNVVNPEAVTEEELAMINNSAGMQYQWGRKDPIPTFIKTGLNTANGLKKTGDYSIWTSSGPDVDGNMYVSSFTELNGNSYVNNYTKRRDVDYGTVGTSKKEKIQNNLKYSVENPLAFMIPNEKYTNRSSFNAAYGQDWLFSTPNQMMERWGHATVKSPFDPCPGGWRVPDISITIPDNEPSDPNHTNDNKGSSPWYNGFFMPNASVDKFKIHSLGIVQDVGFEIKTPSDIYNGGVPYYLGSTVKNASLVYGYQFNGSSNSGNINTQYKIGNYPATGFRGSSSNNALSSSMNLGLSGVWTGALKSTNSYGTAYNLAFETINASLSRLIAMNEFYTNHPMNAMNVRCVKEEPRFGQMLGTASNMGGIATNASGKKDIGNIAFNEQKENIEIYPNPVKNILYVKSTTVMTYEIYDTGGRLIDKGQTLNGTIDCSTLIRGLYILKLHGTKATITKKIVKE</sequence>
<dbReference type="OrthoDB" id="1164152at2"/>
<evidence type="ECO:0000313" key="4">
    <source>
        <dbReference type="EMBL" id="SIQ76275.1"/>
    </source>
</evidence>
<keyword evidence="6" id="KW-1185">Reference proteome</keyword>
<dbReference type="Proteomes" id="UP000255231">
    <property type="component" value="Unassembled WGS sequence"/>
</dbReference>
<accession>A0A381F6J2</accession>
<dbReference type="NCBIfam" id="TIGR04183">
    <property type="entry name" value="Por_Secre_tail"/>
    <property type="match status" value="1"/>
</dbReference>
<dbReference type="PROSITE" id="PS50093">
    <property type="entry name" value="PKD"/>
    <property type="match status" value="2"/>
</dbReference>
<dbReference type="CDD" id="cd00146">
    <property type="entry name" value="PKD"/>
    <property type="match status" value="2"/>
</dbReference>
<evidence type="ECO:0000256" key="2">
    <source>
        <dbReference type="SAM" id="SignalP"/>
    </source>
</evidence>
<dbReference type="InterPro" id="IPR026444">
    <property type="entry name" value="Secre_tail"/>
</dbReference>
<feature type="chain" id="PRO_5016921000" evidence="2">
    <location>
        <begin position="19"/>
        <end position="1635"/>
    </location>
</feature>
<dbReference type="InterPro" id="IPR000601">
    <property type="entry name" value="PKD_dom"/>
</dbReference>
<dbReference type="SMART" id="SM00089">
    <property type="entry name" value="PKD"/>
    <property type="match status" value="3"/>
</dbReference>
<dbReference type="Pfam" id="PF18911">
    <property type="entry name" value="PKD_4"/>
    <property type="match status" value="1"/>
</dbReference>
<organism evidence="5 7">
    <name type="scientific">Chryseobacterium indoltheticum</name>
    <dbReference type="NCBI Taxonomy" id="254"/>
    <lineage>
        <taxon>Bacteria</taxon>
        <taxon>Pseudomonadati</taxon>
        <taxon>Bacteroidota</taxon>
        <taxon>Flavobacteriia</taxon>
        <taxon>Flavobacteriales</taxon>
        <taxon>Weeksellaceae</taxon>
        <taxon>Chryseobacterium group</taxon>
        <taxon>Chryseobacterium</taxon>
    </lineage>
</organism>
<evidence type="ECO:0000313" key="5">
    <source>
        <dbReference type="EMBL" id="SUX42176.1"/>
    </source>
</evidence>
<protein>
    <submittedName>
        <fullName evidence="4 5">Por secretion system C-terminal sorting domain</fullName>
    </submittedName>
</protein>
<dbReference type="GeneID" id="303672448"/>
<dbReference type="InterPro" id="IPR013783">
    <property type="entry name" value="Ig-like_fold"/>
</dbReference>
<dbReference type="KEGG" id="cil:EG358_01955"/>
<dbReference type="Proteomes" id="UP000185725">
    <property type="component" value="Unassembled WGS sequence"/>
</dbReference>
<dbReference type="Gene3D" id="2.60.40.10">
    <property type="entry name" value="Immunoglobulins"/>
    <property type="match status" value="2"/>
</dbReference>
<gene>
    <name evidence="5" type="ORF">NCTC13560_00993</name>
    <name evidence="4" type="ORF">SAMN05421682_10858</name>
</gene>
<dbReference type="RefSeq" id="WP_083677056.1">
    <property type="nucleotide sequence ID" value="NZ_CP033929.1"/>
</dbReference>
<evidence type="ECO:0000256" key="1">
    <source>
        <dbReference type="ARBA" id="ARBA00022729"/>
    </source>
</evidence>
<feature type="signal peptide" evidence="2">
    <location>
        <begin position="1"/>
        <end position="18"/>
    </location>
</feature>
<reference evidence="5 7" key="2">
    <citation type="submission" date="2018-06" db="EMBL/GenBank/DDBJ databases">
        <authorList>
            <consortium name="Pathogen Informatics"/>
            <person name="Doyle S."/>
        </authorList>
    </citation>
    <scope>NUCLEOTIDE SEQUENCE [LARGE SCALE GENOMIC DNA]</scope>
    <source>
        <strain evidence="5 7">NCTC13560</strain>
    </source>
</reference>
<dbReference type="EMBL" id="FTMF01000008">
    <property type="protein sequence ID" value="SIQ76275.1"/>
    <property type="molecule type" value="Genomic_DNA"/>
</dbReference>
<dbReference type="InterPro" id="IPR022409">
    <property type="entry name" value="PKD/Chitinase_dom"/>
</dbReference>
<name>A0A381F6J2_9FLAO</name>
<evidence type="ECO:0000259" key="3">
    <source>
        <dbReference type="PROSITE" id="PS50093"/>
    </source>
</evidence>
<dbReference type="Pfam" id="PF00801">
    <property type="entry name" value="PKD"/>
    <property type="match status" value="1"/>
</dbReference>
<evidence type="ECO:0000313" key="7">
    <source>
        <dbReference type="Proteomes" id="UP000255231"/>
    </source>
</evidence>
<dbReference type="SUPFAM" id="SSF49299">
    <property type="entry name" value="PKD domain"/>
    <property type="match status" value="2"/>
</dbReference>